<dbReference type="SUPFAM" id="SSF53850">
    <property type="entry name" value="Periplasmic binding protein-like II"/>
    <property type="match status" value="1"/>
</dbReference>
<accession>A0ABV2DKJ8</accession>
<dbReference type="InterPro" id="IPR001188">
    <property type="entry name" value="Sperm_putr-bd"/>
</dbReference>
<organism evidence="7 8">
    <name type="scientific">Mesorhizobium shangrilense</name>
    <dbReference type="NCBI Taxonomy" id="460060"/>
    <lineage>
        <taxon>Bacteria</taxon>
        <taxon>Pseudomonadati</taxon>
        <taxon>Pseudomonadota</taxon>
        <taxon>Alphaproteobacteria</taxon>
        <taxon>Hyphomicrobiales</taxon>
        <taxon>Phyllobacteriaceae</taxon>
        <taxon>Mesorhizobium</taxon>
    </lineage>
</organism>
<evidence type="ECO:0000313" key="7">
    <source>
        <dbReference type="EMBL" id="MET2830551.1"/>
    </source>
</evidence>
<evidence type="ECO:0000256" key="3">
    <source>
        <dbReference type="ARBA" id="ARBA00022729"/>
    </source>
</evidence>
<reference evidence="7 8" key="1">
    <citation type="submission" date="2024-06" db="EMBL/GenBank/DDBJ databases">
        <authorList>
            <person name="Kim D.-U."/>
        </authorList>
    </citation>
    <scope>NUCLEOTIDE SEQUENCE [LARGE SCALE GENOMIC DNA]</scope>
    <source>
        <strain evidence="7 8">KACC15460</strain>
    </source>
</reference>
<dbReference type="PANTHER" id="PTHR30222">
    <property type="entry name" value="SPERMIDINE/PUTRESCINE-BINDING PERIPLASMIC PROTEIN"/>
    <property type="match status" value="1"/>
</dbReference>
<protein>
    <recommendedName>
        <fullName evidence="5">Putrescine-binding periplasmic protein</fullName>
    </recommendedName>
</protein>
<dbReference type="RefSeq" id="WP_354462626.1">
    <property type="nucleotide sequence ID" value="NZ_JBEWSZ010000002.1"/>
</dbReference>
<keyword evidence="2 5" id="KW-0813">Transport</keyword>
<comment type="similarity">
    <text evidence="5">Belongs to the bacterial solute-binding protein PotD/PotF family.</text>
</comment>
<name>A0ABV2DKJ8_9HYPH</name>
<feature type="signal peptide" evidence="6">
    <location>
        <begin position="1"/>
        <end position="22"/>
    </location>
</feature>
<dbReference type="InterPro" id="IPR006059">
    <property type="entry name" value="SBP"/>
</dbReference>
<evidence type="ECO:0000313" key="8">
    <source>
        <dbReference type="Proteomes" id="UP001548832"/>
    </source>
</evidence>
<dbReference type="CDD" id="cd13590">
    <property type="entry name" value="PBP2_PotD_PotF_like"/>
    <property type="match status" value="1"/>
</dbReference>
<dbReference type="Gene3D" id="3.40.190.10">
    <property type="entry name" value="Periplasmic binding protein-like II"/>
    <property type="match status" value="2"/>
</dbReference>
<evidence type="ECO:0000256" key="4">
    <source>
        <dbReference type="ARBA" id="ARBA00022764"/>
    </source>
</evidence>
<sequence>MMKYKLLLATTALLAASLAASAEELHIYAWASELPQEIVDDFAKETGIATTMDTYDSNETMMAKLSAGASGFDLIEPSQYTVQVLSKQGLLLELDHSKIPNLSNLSEDFKNVSYDAGQKHSVPYIWGTTGLAYNTDCVKQPITSWKAMWDPQYQGRVYMLDNMLAAYIVGLQVNGFRAGTTNAAEIEKATQSLIEQKKVLGGYNSTNFAELVASGEACIVEAWNGNITQILSESPNVRYVIPQEGGSMWIDGFAIPKSAKNVDAAHKFIDYIMRPEVAAKAANLSKSATVIDAAKALLPKEVSGNVAIYPPADSLKKVDFILDTGDATKLYQDGWTKVKTAQ</sequence>
<evidence type="ECO:0000256" key="5">
    <source>
        <dbReference type="PIRNR" id="PIRNR019574"/>
    </source>
</evidence>
<dbReference type="Pfam" id="PF13416">
    <property type="entry name" value="SBP_bac_8"/>
    <property type="match status" value="1"/>
</dbReference>
<dbReference type="PANTHER" id="PTHR30222:SF17">
    <property type="entry name" value="SPERMIDINE_PUTRESCINE-BINDING PERIPLASMIC PROTEIN"/>
    <property type="match status" value="1"/>
</dbReference>
<proteinExistence type="inferred from homology"/>
<keyword evidence="3 6" id="KW-0732">Signal</keyword>
<dbReference type="PRINTS" id="PR00909">
    <property type="entry name" value="SPERMDNBNDNG"/>
</dbReference>
<dbReference type="EMBL" id="JBEWSZ010000002">
    <property type="protein sequence ID" value="MET2830551.1"/>
    <property type="molecule type" value="Genomic_DNA"/>
</dbReference>
<evidence type="ECO:0000256" key="6">
    <source>
        <dbReference type="SAM" id="SignalP"/>
    </source>
</evidence>
<keyword evidence="4 5" id="KW-0574">Periplasm</keyword>
<evidence type="ECO:0000256" key="1">
    <source>
        <dbReference type="ARBA" id="ARBA00004418"/>
    </source>
</evidence>
<dbReference type="PIRSF" id="PIRSF019574">
    <property type="entry name" value="Periplasmic_polyamine_BP"/>
    <property type="match status" value="1"/>
</dbReference>
<comment type="function">
    <text evidence="5">Required for the activity of the bacterial periplasmic transport system of putrescine.</text>
</comment>
<keyword evidence="8" id="KW-1185">Reference proteome</keyword>
<gene>
    <name evidence="7" type="ORF">ABVQ20_26550</name>
</gene>
<comment type="subcellular location">
    <subcellularLocation>
        <location evidence="1 5">Periplasm</location>
    </subcellularLocation>
</comment>
<comment type="caution">
    <text evidence="7">The sequence shown here is derived from an EMBL/GenBank/DDBJ whole genome shotgun (WGS) entry which is preliminary data.</text>
</comment>
<feature type="chain" id="PRO_5047418621" description="Putrescine-binding periplasmic protein" evidence="6">
    <location>
        <begin position="23"/>
        <end position="342"/>
    </location>
</feature>
<evidence type="ECO:0000256" key="2">
    <source>
        <dbReference type="ARBA" id="ARBA00022448"/>
    </source>
</evidence>
<dbReference type="Proteomes" id="UP001548832">
    <property type="component" value="Unassembled WGS sequence"/>
</dbReference>